<dbReference type="PANTHER" id="PTHR43280:SF29">
    <property type="entry name" value="ARAC-FAMILY TRANSCRIPTIONAL REGULATOR"/>
    <property type="match status" value="1"/>
</dbReference>
<dbReference type="SUPFAM" id="SSF46689">
    <property type="entry name" value="Homeodomain-like"/>
    <property type="match status" value="1"/>
</dbReference>
<reference evidence="6" key="1">
    <citation type="submission" date="2020-10" db="EMBL/GenBank/DDBJ databases">
        <authorList>
            <person name="Gilroy R."/>
        </authorList>
    </citation>
    <scope>NUCLEOTIDE SEQUENCE</scope>
    <source>
        <strain evidence="6">10037</strain>
    </source>
</reference>
<keyword evidence="2" id="KW-0238">DNA-binding</keyword>
<dbReference type="PROSITE" id="PS01124">
    <property type="entry name" value="HTH_ARAC_FAMILY_2"/>
    <property type="match status" value="1"/>
</dbReference>
<dbReference type="Gene3D" id="1.10.10.60">
    <property type="entry name" value="Homeodomain-like"/>
    <property type="match status" value="2"/>
</dbReference>
<name>A0A9D9NAJ5_9BACT</name>
<comment type="caution">
    <text evidence="6">The sequence shown here is derived from an EMBL/GenBank/DDBJ whole genome shotgun (WGS) entry which is preliminary data.</text>
</comment>
<dbReference type="InterPro" id="IPR009057">
    <property type="entry name" value="Homeodomain-like_sf"/>
</dbReference>
<dbReference type="InterPro" id="IPR018062">
    <property type="entry name" value="HTH_AraC-typ_CS"/>
</dbReference>
<dbReference type="EMBL" id="JADIME010000091">
    <property type="protein sequence ID" value="MBO8466040.1"/>
    <property type="molecule type" value="Genomic_DNA"/>
</dbReference>
<feature type="transmembrane region" description="Helical" evidence="4">
    <location>
        <begin position="371"/>
        <end position="392"/>
    </location>
</feature>
<dbReference type="InterPro" id="IPR018060">
    <property type="entry name" value="HTH_AraC"/>
</dbReference>
<protein>
    <submittedName>
        <fullName evidence="6">Helix-turn-helix domain-containing protein</fullName>
    </submittedName>
</protein>
<gene>
    <name evidence="6" type="ORF">IAB93_08645</name>
</gene>
<keyword evidence="3" id="KW-0804">Transcription</keyword>
<evidence type="ECO:0000256" key="3">
    <source>
        <dbReference type="ARBA" id="ARBA00023163"/>
    </source>
</evidence>
<organism evidence="6 7">
    <name type="scientific">Candidatus Merdivivens pullistercoris</name>
    <dbReference type="NCBI Taxonomy" id="2840873"/>
    <lineage>
        <taxon>Bacteria</taxon>
        <taxon>Pseudomonadati</taxon>
        <taxon>Bacteroidota</taxon>
        <taxon>Bacteroidia</taxon>
        <taxon>Bacteroidales</taxon>
        <taxon>Muribaculaceae</taxon>
        <taxon>Muribaculaceae incertae sedis</taxon>
        <taxon>Candidatus Merdivivens</taxon>
    </lineage>
</organism>
<sequence length="550" mass="62902">MADSQLPADSLLALIGEDPENMTYIRSLFSQYISTNEYGKVKYLGDKSRNHANKTGNKQLFDISSVYLALAHLMENNTDSAGLYMNSAEAVSENDTSSFISLLANDVLAVYAMKKDMDYSTALDYFNKGLSIAREIDDTLNQAVLLCNISHIYLIRKDTLGISYAREGYNLAQIMGKPYIMINAGLNLADMYLLDGKYKEAVPLSDDIIKISGDQGRNDYMSHALLIKASSYSSMGMREEAEVLFKEAEKYLQYANEDIKARYFSDYGDFALRHGEPDEAICHYKKALSENGCTYEIKLDKYLKLSEAYSATGDGSEALKYYKMYHRLSDSLAISSKERQFNNLLIRYNEAKYNESIKEKELEVIKANKTIMLSVGILLVVSTILVCMYLLYRKKNNMYHQLVAQHQQYLARESKLKEEKLQVRHDMKDDKEKELFEKIETLMDSQKVFMDKGMSLDKISQLCNSNRSYISKVINRFCGMSFTNYVNDKRMKEAIRILSDPSDDMPMKALSDRIGYNTISTFYRVFINETGCPPSKYRDEVLKLGRKSTV</sequence>
<evidence type="ECO:0000313" key="6">
    <source>
        <dbReference type="EMBL" id="MBO8466040.1"/>
    </source>
</evidence>
<dbReference type="Gene3D" id="1.25.40.10">
    <property type="entry name" value="Tetratricopeptide repeat domain"/>
    <property type="match status" value="2"/>
</dbReference>
<evidence type="ECO:0000256" key="4">
    <source>
        <dbReference type="SAM" id="Phobius"/>
    </source>
</evidence>
<dbReference type="GO" id="GO:0043565">
    <property type="term" value="F:sequence-specific DNA binding"/>
    <property type="evidence" value="ECO:0007669"/>
    <property type="project" value="InterPro"/>
</dbReference>
<dbReference type="SUPFAM" id="SSF48452">
    <property type="entry name" value="TPR-like"/>
    <property type="match status" value="1"/>
</dbReference>
<keyword evidence="4" id="KW-1133">Transmembrane helix</keyword>
<dbReference type="GO" id="GO:0003700">
    <property type="term" value="F:DNA-binding transcription factor activity"/>
    <property type="evidence" value="ECO:0007669"/>
    <property type="project" value="InterPro"/>
</dbReference>
<dbReference type="SMART" id="SM00342">
    <property type="entry name" value="HTH_ARAC"/>
    <property type="match status" value="1"/>
</dbReference>
<dbReference type="AlphaFoldDB" id="A0A9D9NAJ5"/>
<dbReference type="Proteomes" id="UP000823597">
    <property type="component" value="Unassembled WGS sequence"/>
</dbReference>
<dbReference type="PANTHER" id="PTHR43280">
    <property type="entry name" value="ARAC-FAMILY TRANSCRIPTIONAL REGULATOR"/>
    <property type="match status" value="1"/>
</dbReference>
<reference evidence="6" key="2">
    <citation type="journal article" date="2021" name="PeerJ">
        <title>Extensive microbial diversity within the chicken gut microbiome revealed by metagenomics and culture.</title>
        <authorList>
            <person name="Gilroy R."/>
            <person name="Ravi A."/>
            <person name="Getino M."/>
            <person name="Pursley I."/>
            <person name="Horton D.L."/>
            <person name="Alikhan N.F."/>
            <person name="Baker D."/>
            <person name="Gharbi K."/>
            <person name="Hall N."/>
            <person name="Watson M."/>
            <person name="Adriaenssens E.M."/>
            <person name="Foster-Nyarko E."/>
            <person name="Jarju S."/>
            <person name="Secka A."/>
            <person name="Antonio M."/>
            <person name="Oren A."/>
            <person name="Chaudhuri R.R."/>
            <person name="La Ragione R."/>
            <person name="Hildebrand F."/>
            <person name="Pallen M.J."/>
        </authorList>
    </citation>
    <scope>NUCLEOTIDE SEQUENCE</scope>
    <source>
        <strain evidence="6">10037</strain>
    </source>
</reference>
<evidence type="ECO:0000256" key="1">
    <source>
        <dbReference type="ARBA" id="ARBA00023015"/>
    </source>
</evidence>
<proteinExistence type="predicted"/>
<evidence type="ECO:0000259" key="5">
    <source>
        <dbReference type="PROSITE" id="PS01124"/>
    </source>
</evidence>
<dbReference type="Pfam" id="PF12833">
    <property type="entry name" value="HTH_18"/>
    <property type="match status" value="1"/>
</dbReference>
<accession>A0A9D9NAJ5</accession>
<dbReference type="InterPro" id="IPR011990">
    <property type="entry name" value="TPR-like_helical_dom_sf"/>
</dbReference>
<keyword evidence="4" id="KW-0472">Membrane</keyword>
<keyword evidence="1" id="KW-0805">Transcription regulation</keyword>
<evidence type="ECO:0000313" key="7">
    <source>
        <dbReference type="Proteomes" id="UP000823597"/>
    </source>
</evidence>
<feature type="domain" description="HTH araC/xylS-type" evidence="5">
    <location>
        <begin position="433"/>
        <end position="540"/>
    </location>
</feature>
<keyword evidence="4" id="KW-0812">Transmembrane</keyword>
<dbReference type="PROSITE" id="PS00041">
    <property type="entry name" value="HTH_ARAC_FAMILY_1"/>
    <property type="match status" value="1"/>
</dbReference>
<evidence type="ECO:0000256" key="2">
    <source>
        <dbReference type="ARBA" id="ARBA00023125"/>
    </source>
</evidence>